<evidence type="ECO:0000313" key="2">
    <source>
        <dbReference type="Proteomes" id="UP000704712"/>
    </source>
</evidence>
<proteinExistence type="predicted"/>
<gene>
    <name evidence="1" type="ORF">GN958_ATG17276</name>
</gene>
<evidence type="ECO:0000313" key="1">
    <source>
        <dbReference type="EMBL" id="KAF4133514.1"/>
    </source>
</evidence>
<accession>A0A8S9U3R8</accession>
<protein>
    <submittedName>
        <fullName evidence="1">Uncharacterized protein</fullName>
    </submittedName>
</protein>
<organism evidence="1 2">
    <name type="scientific">Phytophthora infestans</name>
    <name type="common">Potato late blight agent</name>
    <name type="synonym">Botrytis infestans</name>
    <dbReference type="NCBI Taxonomy" id="4787"/>
    <lineage>
        <taxon>Eukaryota</taxon>
        <taxon>Sar</taxon>
        <taxon>Stramenopiles</taxon>
        <taxon>Oomycota</taxon>
        <taxon>Peronosporomycetes</taxon>
        <taxon>Peronosporales</taxon>
        <taxon>Peronosporaceae</taxon>
        <taxon>Phytophthora</taxon>
    </lineage>
</organism>
<comment type="caution">
    <text evidence="1">The sequence shown here is derived from an EMBL/GenBank/DDBJ whole genome shotgun (WGS) entry which is preliminary data.</text>
</comment>
<dbReference type="Proteomes" id="UP000704712">
    <property type="component" value="Unassembled WGS sequence"/>
</dbReference>
<name>A0A8S9U3R8_PHYIN</name>
<dbReference type="AlphaFoldDB" id="A0A8S9U3R8"/>
<reference evidence="1" key="1">
    <citation type="submission" date="2020-03" db="EMBL/GenBank/DDBJ databases">
        <title>Hybrid Assembly of Korean Phytophthora infestans isolates.</title>
        <authorList>
            <person name="Prokchorchik M."/>
            <person name="Lee Y."/>
            <person name="Seo J."/>
            <person name="Cho J.-H."/>
            <person name="Park Y.-E."/>
            <person name="Jang D.-C."/>
            <person name="Im J.-S."/>
            <person name="Choi J.-G."/>
            <person name="Park H.-J."/>
            <person name="Lee G.-B."/>
            <person name="Lee Y.-G."/>
            <person name="Hong S.-Y."/>
            <person name="Cho K."/>
            <person name="Sohn K.H."/>
        </authorList>
    </citation>
    <scope>NUCLEOTIDE SEQUENCE</scope>
    <source>
        <strain evidence="1">KR_2_A2</strain>
    </source>
</reference>
<dbReference type="EMBL" id="JAACNO010002366">
    <property type="protein sequence ID" value="KAF4133514.1"/>
    <property type="molecule type" value="Genomic_DNA"/>
</dbReference>
<sequence length="68" mass="7631">MTTGLGCSSLDQAAIKRKIDPKDVRRWLLINSTIHDMSKLNRGKCSCISFSEDNVTTSPRRRCGNSLF</sequence>